<feature type="transmembrane region" description="Helical" evidence="1">
    <location>
        <begin position="40"/>
        <end position="57"/>
    </location>
</feature>
<keyword evidence="1" id="KW-1133">Transmembrane helix</keyword>
<feature type="transmembrane region" description="Helical" evidence="1">
    <location>
        <begin position="12"/>
        <end position="34"/>
    </location>
</feature>
<protein>
    <submittedName>
        <fullName evidence="2">Uncharacterized protein</fullName>
    </submittedName>
</protein>
<dbReference type="RefSeq" id="WP_133992005.1">
    <property type="nucleotide sequence ID" value="NZ_SODV01000001.1"/>
</dbReference>
<feature type="transmembrane region" description="Helical" evidence="1">
    <location>
        <begin position="78"/>
        <end position="95"/>
    </location>
</feature>
<evidence type="ECO:0000313" key="3">
    <source>
        <dbReference type="Proteomes" id="UP000294498"/>
    </source>
</evidence>
<evidence type="ECO:0000313" key="2">
    <source>
        <dbReference type="EMBL" id="TDX00401.1"/>
    </source>
</evidence>
<keyword evidence="3" id="KW-1185">Reference proteome</keyword>
<organism evidence="2 3">
    <name type="scientific">Dinghuibacter silviterrae</name>
    <dbReference type="NCBI Taxonomy" id="1539049"/>
    <lineage>
        <taxon>Bacteria</taxon>
        <taxon>Pseudomonadati</taxon>
        <taxon>Bacteroidota</taxon>
        <taxon>Chitinophagia</taxon>
        <taxon>Chitinophagales</taxon>
        <taxon>Chitinophagaceae</taxon>
        <taxon>Dinghuibacter</taxon>
    </lineage>
</organism>
<dbReference type="Proteomes" id="UP000294498">
    <property type="component" value="Unassembled WGS sequence"/>
</dbReference>
<gene>
    <name evidence="2" type="ORF">EDB95_1424</name>
</gene>
<evidence type="ECO:0000256" key="1">
    <source>
        <dbReference type="SAM" id="Phobius"/>
    </source>
</evidence>
<reference evidence="2 3" key="1">
    <citation type="submission" date="2019-03" db="EMBL/GenBank/DDBJ databases">
        <title>Genomic Encyclopedia of Type Strains, Phase IV (KMG-IV): sequencing the most valuable type-strain genomes for metagenomic binning, comparative biology and taxonomic classification.</title>
        <authorList>
            <person name="Goeker M."/>
        </authorList>
    </citation>
    <scope>NUCLEOTIDE SEQUENCE [LARGE SCALE GENOMIC DNA]</scope>
    <source>
        <strain evidence="2 3">DSM 100059</strain>
    </source>
</reference>
<name>A0A4R8DTC8_9BACT</name>
<keyword evidence="1" id="KW-0812">Transmembrane</keyword>
<sequence length="165" mass="18922">MKKGTFFTYRFLGTFVSLMAYMAFFASVIRLFGVELHPKLMIYLFASGCMVIYSVLSRLFSQIVLKEGKPLRRSLKEWLIANAAVLIAGILYGLARMHSVFLSQPMVDRFSKTIADAHMTSQYPPAVIHTELELSFVFFAVIVSVGIVHAIWTLFLVRRYKDYFQ</sequence>
<comment type="caution">
    <text evidence="2">The sequence shown here is derived from an EMBL/GenBank/DDBJ whole genome shotgun (WGS) entry which is preliminary data.</text>
</comment>
<proteinExistence type="predicted"/>
<keyword evidence="1" id="KW-0472">Membrane</keyword>
<accession>A0A4R8DTC8</accession>
<dbReference type="AlphaFoldDB" id="A0A4R8DTC8"/>
<feature type="transmembrane region" description="Helical" evidence="1">
    <location>
        <begin position="134"/>
        <end position="157"/>
    </location>
</feature>
<dbReference type="EMBL" id="SODV01000001">
    <property type="protein sequence ID" value="TDX00401.1"/>
    <property type="molecule type" value="Genomic_DNA"/>
</dbReference>